<proteinExistence type="predicted"/>
<comment type="caution">
    <text evidence="1">The sequence shown here is derived from an EMBL/GenBank/DDBJ whole genome shotgun (WGS) entry which is preliminary data.</text>
</comment>
<dbReference type="Proteomes" id="UP000571084">
    <property type="component" value="Unassembled WGS sequence"/>
</dbReference>
<gene>
    <name evidence="1" type="ORF">HNR39_000293</name>
</gene>
<organism evidence="1 2">
    <name type="scientific">Glaciimonas immobilis</name>
    <dbReference type="NCBI Taxonomy" id="728004"/>
    <lineage>
        <taxon>Bacteria</taxon>
        <taxon>Pseudomonadati</taxon>
        <taxon>Pseudomonadota</taxon>
        <taxon>Betaproteobacteria</taxon>
        <taxon>Burkholderiales</taxon>
        <taxon>Oxalobacteraceae</taxon>
        <taxon>Glaciimonas</taxon>
    </lineage>
</organism>
<reference evidence="1 2" key="1">
    <citation type="submission" date="2020-08" db="EMBL/GenBank/DDBJ databases">
        <title>Genomic Encyclopedia of Type Strains, Phase IV (KMG-IV): sequencing the most valuable type-strain genomes for metagenomic binning, comparative biology and taxonomic classification.</title>
        <authorList>
            <person name="Goeker M."/>
        </authorList>
    </citation>
    <scope>NUCLEOTIDE SEQUENCE [LARGE SCALE GENOMIC DNA]</scope>
    <source>
        <strain evidence="1 2">DSM 23240</strain>
    </source>
</reference>
<name>A0A840RL35_9BURK</name>
<evidence type="ECO:0000313" key="1">
    <source>
        <dbReference type="EMBL" id="MBB5198483.1"/>
    </source>
</evidence>
<evidence type="ECO:0008006" key="3">
    <source>
        <dbReference type="Google" id="ProtNLM"/>
    </source>
</evidence>
<keyword evidence="2" id="KW-1185">Reference proteome</keyword>
<accession>A0A840RL35</accession>
<dbReference type="AlphaFoldDB" id="A0A840RL35"/>
<sequence>MGRKSSITRLEPAVRKYLEKLLREDRFTLDEMIADVRKQFPDQQTPSRSSLDRYRTGFDEMVGRMREIETAAGALVDELGEGVGDKAGALLAQAVTTLATNVALRTHDRDDVTVKEVGELARAARAAMQARTMSIKERETIEASARAKLLREQSEKLDSMGKTGAIASETLQRIRHEIYGIV</sequence>
<protein>
    <recommendedName>
        <fullName evidence="3">DUF3486 family protein</fullName>
    </recommendedName>
</protein>
<dbReference type="Pfam" id="PF11985">
    <property type="entry name" value="Phage_Mu_Gp27"/>
    <property type="match status" value="1"/>
</dbReference>
<dbReference type="EMBL" id="JACHHQ010000001">
    <property type="protein sequence ID" value="MBB5198483.1"/>
    <property type="molecule type" value="Genomic_DNA"/>
</dbReference>
<evidence type="ECO:0000313" key="2">
    <source>
        <dbReference type="Proteomes" id="UP000571084"/>
    </source>
</evidence>
<dbReference type="RefSeq" id="WP_168052495.1">
    <property type="nucleotide sequence ID" value="NZ_JAAOZT010000002.1"/>
</dbReference>
<dbReference type="InterPro" id="IPR021874">
    <property type="entry name" value="Phage_Mu_Gp27"/>
</dbReference>